<comment type="similarity">
    <text evidence="2">Belongs to the transpeptidase family.</text>
</comment>
<protein>
    <submittedName>
        <fullName evidence="9">Penicillin-binding protein</fullName>
    </submittedName>
</protein>
<dbReference type="Gene3D" id="3.40.710.10">
    <property type="entry name" value="DD-peptidase/beta-lactamase superfamily"/>
    <property type="match status" value="1"/>
</dbReference>
<organism evidence="9 10">
    <name type="scientific">Janibacter melonis</name>
    <dbReference type="NCBI Taxonomy" id="262209"/>
    <lineage>
        <taxon>Bacteria</taxon>
        <taxon>Bacillati</taxon>
        <taxon>Actinomycetota</taxon>
        <taxon>Actinomycetes</taxon>
        <taxon>Micrococcales</taxon>
        <taxon>Intrasporangiaceae</taxon>
        <taxon>Janibacter</taxon>
    </lineage>
</organism>
<dbReference type="InterPro" id="IPR050515">
    <property type="entry name" value="Beta-lactam/transpept"/>
</dbReference>
<dbReference type="GO" id="GO:0046677">
    <property type="term" value="P:response to antibiotic"/>
    <property type="evidence" value="ECO:0007669"/>
    <property type="project" value="InterPro"/>
</dbReference>
<evidence type="ECO:0000256" key="5">
    <source>
        <dbReference type="SAM" id="Phobius"/>
    </source>
</evidence>
<evidence type="ECO:0000313" key="9">
    <source>
        <dbReference type="EMBL" id="QFQ29268.2"/>
    </source>
</evidence>
<dbReference type="Pfam" id="PF05223">
    <property type="entry name" value="MecA_N"/>
    <property type="match status" value="1"/>
</dbReference>
<dbReference type="InterPro" id="IPR012338">
    <property type="entry name" value="Beta-lactam/transpept-like"/>
</dbReference>
<sequence length="670" mass="69246">MPPSIVFDSRPPSGDGGPMRRGEDETTTGRGHGRRRRGMAVVVVLALVLAVGTGWWWQDRRSSAAAVGAAQEHAEQVAQDLAAGRPPSLDGAPSEGKMGEVLEGMGEIAHTVTAGEVSLDDDARRGTVTFEHAWRIHEDKQPWTYETTLAVRRDGERWSGTWEPGLLAPDLEAGEGLQARRLSAERGEVLGDGGRALVADRAVVRVGVDRSQTSSLGQARRSAREVAELVDVEVGPFVDAVEAAGPQAFVEAIVLRAQAPELDEVSRGIAEIPGARGVEDTMPLAPTSTFARAVLGSVGPATAEQVEGSKGAIRAGDVVGTSGLQLAQDDRLRGTAGYVVEAVDLEGSAKPRELRSVPAVDGRSVRTTLSRTHQEQAEAVLEDVAPESAVVAIRPSDGHVLAAASGPGSEGTSTATLGQYAPGSTFKTVTALALLRSGITPQTRVPCTTTTTVEGRSFTNYDDYPSSATGDVPFATAFASSCNTALISQRDRLGDGALDEAAEALGLTLDPSLGVPAELGDVPDPKADVDLAAATIGQGTVLSTPMGMATVAASVAKGAAVSPVLVLDGGSRRPASPARPLTAAESEQLRSLMRGVVTDGSARFLADVPGGPVGAKTGTAEYGTDEPPRTHAWMIGTQGDLAVAVFVADGPGGASTAGPVLEDYLRRLQR</sequence>
<keyword evidence="5" id="KW-0812">Transmembrane</keyword>
<feature type="domain" description="Penicillin-binding protein transpeptidase" evidence="6">
    <location>
        <begin position="389"/>
        <end position="664"/>
    </location>
</feature>
<dbReference type="SUPFAM" id="SSF56519">
    <property type="entry name" value="Penicillin binding protein dimerisation domain"/>
    <property type="match status" value="1"/>
</dbReference>
<dbReference type="InterPro" id="IPR007887">
    <property type="entry name" value="MecA_N"/>
</dbReference>
<dbReference type="InterPro" id="IPR001460">
    <property type="entry name" value="PCN-bd_Tpept"/>
</dbReference>
<comment type="subcellular location">
    <subcellularLocation>
        <location evidence="1">Membrane</location>
    </subcellularLocation>
</comment>
<evidence type="ECO:0000256" key="3">
    <source>
        <dbReference type="ARBA" id="ARBA00023136"/>
    </source>
</evidence>
<dbReference type="SUPFAM" id="SSF56601">
    <property type="entry name" value="beta-lactamase/transpeptidase-like"/>
    <property type="match status" value="1"/>
</dbReference>
<accession>A0A5P8FJ25</accession>
<feature type="region of interest" description="Disordered" evidence="4">
    <location>
        <begin position="1"/>
        <end position="35"/>
    </location>
</feature>
<dbReference type="GO" id="GO:0071972">
    <property type="term" value="F:peptidoglycan L,D-transpeptidase activity"/>
    <property type="evidence" value="ECO:0007669"/>
    <property type="project" value="TreeGrafter"/>
</dbReference>
<keyword evidence="3 5" id="KW-0472">Membrane</keyword>
<dbReference type="KEGG" id="jme:EEW87_001340"/>
<feature type="domain" description="Penicillin-binding protein dimerisation" evidence="7">
    <location>
        <begin position="183"/>
        <end position="348"/>
    </location>
</feature>
<dbReference type="InterPro" id="IPR036138">
    <property type="entry name" value="PBP_dimer_sf"/>
</dbReference>
<dbReference type="PANTHER" id="PTHR30627">
    <property type="entry name" value="PEPTIDOGLYCAN D,D-TRANSPEPTIDASE"/>
    <property type="match status" value="1"/>
</dbReference>
<evidence type="ECO:0000259" key="8">
    <source>
        <dbReference type="Pfam" id="PF05223"/>
    </source>
</evidence>
<dbReference type="Pfam" id="PF00905">
    <property type="entry name" value="Transpeptidase"/>
    <property type="match status" value="1"/>
</dbReference>
<dbReference type="GO" id="GO:0071555">
    <property type="term" value="P:cell wall organization"/>
    <property type="evidence" value="ECO:0007669"/>
    <property type="project" value="TreeGrafter"/>
</dbReference>
<evidence type="ECO:0000256" key="1">
    <source>
        <dbReference type="ARBA" id="ARBA00004370"/>
    </source>
</evidence>
<name>A0A5P8FJ25_9MICO</name>
<dbReference type="EMBL" id="CP044548">
    <property type="protein sequence ID" value="QFQ29268.2"/>
    <property type="molecule type" value="Genomic_DNA"/>
</dbReference>
<dbReference type="GO" id="GO:0008658">
    <property type="term" value="F:penicillin binding"/>
    <property type="evidence" value="ECO:0007669"/>
    <property type="project" value="InterPro"/>
</dbReference>
<reference evidence="9 10" key="1">
    <citation type="submission" date="2019-09" db="EMBL/GenBank/DDBJ databases">
        <title>Complete Genome Sequence of Janibacter melonis M714 with both human health impact and industrial applications.</title>
        <authorList>
            <person name="Jin M."/>
            <person name="Zhao Q.R."/>
        </authorList>
    </citation>
    <scope>NUCLEOTIDE SEQUENCE [LARGE SCALE GENOMIC DNA]</scope>
    <source>
        <strain evidence="9 10">M714</strain>
    </source>
</reference>
<gene>
    <name evidence="9" type="ORF">EEW87_001340</name>
</gene>
<evidence type="ECO:0000259" key="6">
    <source>
        <dbReference type="Pfam" id="PF00905"/>
    </source>
</evidence>
<feature type="transmembrane region" description="Helical" evidence="5">
    <location>
        <begin position="38"/>
        <end position="57"/>
    </location>
</feature>
<evidence type="ECO:0000313" key="10">
    <source>
        <dbReference type="Proteomes" id="UP000271708"/>
    </source>
</evidence>
<evidence type="ECO:0000256" key="2">
    <source>
        <dbReference type="ARBA" id="ARBA00007171"/>
    </source>
</evidence>
<dbReference type="AlphaFoldDB" id="A0A5P8FJ25"/>
<dbReference type="Pfam" id="PF03717">
    <property type="entry name" value="PBP_dimer"/>
    <property type="match status" value="1"/>
</dbReference>
<evidence type="ECO:0000256" key="4">
    <source>
        <dbReference type="SAM" id="MobiDB-lite"/>
    </source>
</evidence>
<proteinExistence type="inferred from homology"/>
<dbReference type="GO" id="GO:0005886">
    <property type="term" value="C:plasma membrane"/>
    <property type="evidence" value="ECO:0007669"/>
    <property type="project" value="TreeGrafter"/>
</dbReference>
<feature type="domain" description="NTF2-like N-terminal transpeptidase" evidence="8">
    <location>
        <begin position="112"/>
        <end position="174"/>
    </location>
</feature>
<dbReference type="PANTHER" id="PTHR30627:SF24">
    <property type="entry name" value="PENICILLIN-BINDING PROTEIN 4B"/>
    <property type="match status" value="1"/>
</dbReference>
<evidence type="ECO:0000259" key="7">
    <source>
        <dbReference type="Pfam" id="PF03717"/>
    </source>
</evidence>
<dbReference type="Gene3D" id="3.90.1310.10">
    <property type="entry name" value="Penicillin-binding protein 2a (Domain 2)"/>
    <property type="match status" value="1"/>
</dbReference>
<dbReference type="InterPro" id="IPR005311">
    <property type="entry name" value="PBP_dimer"/>
</dbReference>
<keyword evidence="5" id="KW-1133">Transmembrane helix</keyword>
<dbReference type="Proteomes" id="UP000271708">
    <property type="component" value="Chromosome"/>
</dbReference>